<protein>
    <submittedName>
        <fullName evidence="2">Uncharacterized protein</fullName>
    </submittedName>
</protein>
<evidence type="ECO:0000313" key="3">
    <source>
        <dbReference type="Proteomes" id="UP001604267"/>
    </source>
</evidence>
<name>A0ABW7B4H9_9ACTN</name>
<sequence length="749" mass="79330">MTARGRDGGGTAGRKRPWRTPRARSAPPAERHAAPPAALAVQRVGGAWLVHPATGPDRRSLLFAAGLAADAEYAVVVVDLLPDTALDAVEEAVARVVPAGPRGLRVVFGRPPSQGPAAAGRWLSGRLGRDVVVPDGVLLPSAGGALFIGADRGRGWVLATPEGRERYVSRRFPRPAWDGTLPDRPRPVGGDAVAEPVSAGVWLRPVREDAAQHRHRRYLAARLRCRSDAATVVIGTPDAPGPAPEDVARFWLDLPEDARSTMRFVLFGRARGAGGRPYGESLADLTGEPVHVYNGFPTSDPVVGRAPLDEVRFLERDGTPGRPVLAREYLCLPPEPGGQPAVSLAVDHRWPLDHLPMLRRGLYRGGPGVALEVLPWGLWIRPSAEPSYADEVRAAPPDPHHELILCDDSVAEVLPRLQQLAEDVVRRLPPETGLLVRVLTAGRPWGAPPPASAPRELPPAGGASRAEEQAEEEAGEKVGEEAVAGAERAAGGPSGGAGSPKDAAVVALALQRNPELGRGFPPETVLAGLLAARLQLTVHGRGYGAEHRGSGGELPVPAAPALEGLAMLPVHDGVVALRTDLDEAGARWYEAHRQVVEHGVCSASLTGNPGREGNADIVIRSLTGRRTALLEPEIPDRVLFAPGTRFEVLQVRVRRGERTVVMMRELPAAEALPGGPVRAVEAAPAVGAVVREMEESLRVWRGDEESGPVRSGTPDPFARPPGLGGRDPDPAPDRSGAVGRPVALSERFR</sequence>
<feature type="compositionally biased region" description="Basic residues" evidence="1">
    <location>
        <begin position="13"/>
        <end position="22"/>
    </location>
</feature>
<feature type="region of interest" description="Disordered" evidence="1">
    <location>
        <begin position="445"/>
        <end position="500"/>
    </location>
</feature>
<keyword evidence="3" id="KW-1185">Reference proteome</keyword>
<dbReference type="EMBL" id="JBICYV010000004">
    <property type="protein sequence ID" value="MFG3010596.1"/>
    <property type="molecule type" value="Genomic_DNA"/>
</dbReference>
<gene>
    <name evidence="2" type="ORF">ACGFZB_09060</name>
</gene>
<feature type="compositionally biased region" description="Low complexity" evidence="1">
    <location>
        <begin position="23"/>
        <end position="35"/>
    </location>
</feature>
<feature type="region of interest" description="Disordered" evidence="1">
    <location>
        <begin position="1"/>
        <end position="35"/>
    </location>
</feature>
<dbReference type="RefSeq" id="WP_392816784.1">
    <property type="nucleotide sequence ID" value="NZ_JBICYV010000004.1"/>
</dbReference>
<dbReference type="Gene3D" id="3.90.176.10">
    <property type="entry name" value="Toxin ADP-ribosyltransferase, Chain A, domain 1"/>
    <property type="match status" value="1"/>
</dbReference>
<comment type="caution">
    <text evidence="2">The sequence shown here is derived from an EMBL/GenBank/DDBJ whole genome shotgun (WGS) entry which is preliminary data.</text>
</comment>
<proteinExistence type="predicted"/>
<reference evidence="2 3" key="1">
    <citation type="submission" date="2024-10" db="EMBL/GenBank/DDBJ databases">
        <title>The Natural Products Discovery Center: Release of the First 8490 Sequenced Strains for Exploring Actinobacteria Biosynthetic Diversity.</title>
        <authorList>
            <person name="Kalkreuter E."/>
            <person name="Kautsar S.A."/>
            <person name="Yang D."/>
            <person name="Bader C.D."/>
            <person name="Teijaro C.N."/>
            <person name="Fluegel L."/>
            <person name="Davis C.M."/>
            <person name="Simpson J.R."/>
            <person name="Lauterbach L."/>
            <person name="Steele A.D."/>
            <person name="Gui C."/>
            <person name="Meng S."/>
            <person name="Li G."/>
            <person name="Viehrig K."/>
            <person name="Ye F."/>
            <person name="Su P."/>
            <person name="Kiefer A.F."/>
            <person name="Nichols A."/>
            <person name="Cepeda A.J."/>
            <person name="Yan W."/>
            <person name="Fan B."/>
            <person name="Jiang Y."/>
            <person name="Adhikari A."/>
            <person name="Zheng C.-J."/>
            <person name="Schuster L."/>
            <person name="Cowan T.M."/>
            <person name="Smanski M.J."/>
            <person name="Chevrette M.G."/>
            <person name="De Carvalho L.P.S."/>
            <person name="Shen B."/>
        </authorList>
    </citation>
    <scope>NUCLEOTIDE SEQUENCE [LARGE SCALE GENOMIC DNA]</scope>
    <source>
        <strain evidence="2 3">NPDC048320</strain>
    </source>
</reference>
<dbReference type="Proteomes" id="UP001604267">
    <property type="component" value="Unassembled WGS sequence"/>
</dbReference>
<evidence type="ECO:0000313" key="2">
    <source>
        <dbReference type="EMBL" id="MFG3010596.1"/>
    </source>
</evidence>
<feature type="compositionally biased region" description="Low complexity" evidence="1">
    <location>
        <begin position="453"/>
        <end position="464"/>
    </location>
</feature>
<feature type="region of interest" description="Disordered" evidence="1">
    <location>
        <begin position="700"/>
        <end position="749"/>
    </location>
</feature>
<organism evidence="2 3">
    <name type="scientific">Streptomyces cinerochromogenes</name>
    <dbReference type="NCBI Taxonomy" id="66422"/>
    <lineage>
        <taxon>Bacteria</taxon>
        <taxon>Bacillati</taxon>
        <taxon>Actinomycetota</taxon>
        <taxon>Actinomycetes</taxon>
        <taxon>Kitasatosporales</taxon>
        <taxon>Streptomycetaceae</taxon>
        <taxon>Streptomyces</taxon>
    </lineage>
</organism>
<feature type="compositionally biased region" description="Low complexity" evidence="1">
    <location>
        <begin position="481"/>
        <end position="491"/>
    </location>
</feature>
<accession>A0ABW7B4H9</accession>
<evidence type="ECO:0000256" key="1">
    <source>
        <dbReference type="SAM" id="MobiDB-lite"/>
    </source>
</evidence>